<protein>
    <submittedName>
        <fullName evidence="2">Monoacylglycerol lipase ABHD2</fullName>
    </submittedName>
</protein>
<comment type="caution">
    <text evidence="2">The sequence shown here is derived from an EMBL/GenBank/DDBJ whole genome shotgun (WGS) entry which is preliminary data.</text>
</comment>
<dbReference type="GO" id="GO:0097524">
    <property type="term" value="C:sperm plasma membrane"/>
    <property type="evidence" value="ECO:0007669"/>
    <property type="project" value="TreeGrafter"/>
</dbReference>
<sequence>MLSSLAAFLVLLVFLRGLYLTVSRFWWRDAGRRPSVRYRKDSHLCPDIVRACTTLTHKYRPPLLWGDSGHIQTAYNVLVGHVFVPSPVGDRQSLSTPDGSTVTYDLYQPQHPTTSSLFFLLCPDIGNCSETFYIRSFVHYLLSNGHNVAVLNHNIVAVAAGFVDGLK</sequence>
<dbReference type="PANTHER" id="PTHR10794:SF45">
    <property type="entry name" value="MONOACYLGLYCEROL LIPASE ABHD2"/>
    <property type="match status" value="1"/>
</dbReference>
<comment type="similarity">
    <text evidence="1">Belongs to the AB hydrolase superfamily. AB hydrolase 4 family.</text>
</comment>
<dbReference type="GO" id="GO:0051793">
    <property type="term" value="P:medium-chain fatty acid catabolic process"/>
    <property type="evidence" value="ECO:0007669"/>
    <property type="project" value="TreeGrafter"/>
</dbReference>
<organism evidence="2 3">
    <name type="scientific">Geodia barretti</name>
    <name type="common">Barrett's horny sponge</name>
    <dbReference type="NCBI Taxonomy" id="519541"/>
    <lineage>
        <taxon>Eukaryota</taxon>
        <taxon>Metazoa</taxon>
        <taxon>Porifera</taxon>
        <taxon>Demospongiae</taxon>
        <taxon>Heteroscleromorpha</taxon>
        <taxon>Tetractinellida</taxon>
        <taxon>Astrophorina</taxon>
        <taxon>Geodiidae</taxon>
        <taxon>Geodia</taxon>
    </lineage>
</organism>
<dbReference type="SUPFAM" id="SSF53474">
    <property type="entry name" value="alpha/beta-Hydrolases"/>
    <property type="match status" value="1"/>
</dbReference>
<dbReference type="GO" id="GO:0043401">
    <property type="term" value="P:steroid hormone receptor signaling pathway"/>
    <property type="evidence" value="ECO:0007669"/>
    <property type="project" value="TreeGrafter"/>
</dbReference>
<reference evidence="2" key="1">
    <citation type="submission" date="2023-03" db="EMBL/GenBank/DDBJ databases">
        <authorList>
            <person name="Steffen K."/>
            <person name="Cardenas P."/>
        </authorList>
    </citation>
    <scope>NUCLEOTIDE SEQUENCE</scope>
</reference>
<dbReference type="EMBL" id="CASHTH010002396">
    <property type="protein sequence ID" value="CAI8029343.1"/>
    <property type="molecule type" value="Genomic_DNA"/>
</dbReference>
<accession>A0AA35SHP8</accession>
<evidence type="ECO:0000256" key="1">
    <source>
        <dbReference type="ARBA" id="ARBA00010884"/>
    </source>
</evidence>
<gene>
    <name evidence="2" type="ORF">GBAR_LOCUS16675</name>
</gene>
<dbReference type="PANTHER" id="PTHR10794">
    <property type="entry name" value="ABHYDROLASE DOMAIN-CONTAINING PROTEIN"/>
    <property type="match status" value="1"/>
</dbReference>
<dbReference type="GO" id="GO:0048240">
    <property type="term" value="P:sperm capacitation"/>
    <property type="evidence" value="ECO:0007669"/>
    <property type="project" value="TreeGrafter"/>
</dbReference>
<keyword evidence="3" id="KW-1185">Reference proteome</keyword>
<evidence type="ECO:0000313" key="2">
    <source>
        <dbReference type="EMBL" id="CAI8029343.1"/>
    </source>
</evidence>
<dbReference type="GO" id="GO:0036126">
    <property type="term" value="C:sperm flagellum"/>
    <property type="evidence" value="ECO:0007669"/>
    <property type="project" value="TreeGrafter"/>
</dbReference>
<proteinExistence type="inferred from homology"/>
<evidence type="ECO:0000313" key="3">
    <source>
        <dbReference type="Proteomes" id="UP001174909"/>
    </source>
</evidence>
<dbReference type="GO" id="GO:0008126">
    <property type="term" value="F:acetylesterase activity"/>
    <property type="evidence" value="ECO:0007669"/>
    <property type="project" value="TreeGrafter"/>
</dbReference>
<name>A0AA35SHP8_GEOBA</name>
<dbReference type="InterPro" id="IPR029058">
    <property type="entry name" value="AB_hydrolase_fold"/>
</dbReference>
<dbReference type="GO" id="GO:0047372">
    <property type="term" value="F:monoacylglycerol lipase activity"/>
    <property type="evidence" value="ECO:0007669"/>
    <property type="project" value="TreeGrafter"/>
</dbReference>
<dbReference type="InterPro" id="IPR050960">
    <property type="entry name" value="AB_hydrolase_4_sf"/>
</dbReference>
<dbReference type="Proteomes" id="UP001174909">
    <property type="component" value="Unassembled WGS sequence"/>
</dbReference>
<dbReference type="AlphaFoldDB" id="A0AA35SHP8"/>
<dbReference type="GO" id="GO:0051792">
    <property type="term" value="P:medium-chain fatty acid biosynthetic process"/>
    <property type="evidence" value="ECO:0007669"/>
    <property type="project" value="TreeGrafter"/>
</dbReference>
<dbReference type="GO" id="GO:0046464">
    <property type="term" value="P:acylglycerol catabolic process"/>
    <property type="evidence" value="ECO:0007669"/>
    <property type="project" value="TreeGrafter"/>
</dbReference>